<dbReference type="InterPro" id="IPR010129">
    <property type="entry name" value="T1SS_HlyD"/>
</dbReference>
<dbReference type="Pfam" id="PF26002">
    <property type="entry name" value="Beta-barrel_AprE"/>
    <property type="match status" value="1"/>
</dbReference>
<dbReference type="InterPro" id="IPR058781">
    <property type="entry name" value="HH_AprE-like"/>
</dbReference>
<reference evidence="13" key="1">
    <citation type="submission" date="2023-09" db="EMBL/GenBank/DDBJ databases">
        <title>Undibacterium sp. 20NA77.5 isolated from freshwater.</title>
        <authorList>
            <person name="Le V."/>
            <person name="Ko S.-R."/>
            <person name="Ahn C.-Y."/>
            <person name="Oh H.-M."/>
        </authorList>
    </citation>
    <scope>NUCLEOTIDE SEQUENCE</scope>
    <source>
        <strain evidence="13">20NA77.5</strain>
    </source>
</reference>
<evidence type="ECO:0000256" key="1">
    <source>
        <dbReference type="ARBA" id="ARBA00004377"/>
    </source>
</evidence>
<evidence type="ECO:0000313" key="14">
    <source>
        <dbReference type="Proteomes" id="UP001181355"/>
    </source>
</evidence>
<dbReference type="PRINTS" id="PR01490">
    <property type="entry name" value="RTXTOXIND"/>
</dbReference>
<dbReference type="NCBIfam" id="TIGR01843">
    <property type="entry name" value="type_I_hlyD"/>
    <property type="match status" value="1"/>
</dbReference>
<dbReference type="InterPro" id="IPR058982">
    <property type="entry name" value="Beta-barrel_AprE"/>
</dbReference>
<dbReference type="Gene3D" id="2.40.30.170">
    <property type="match status" value="1"/>
</dbReference>
<keyword evidence="10" id="KW-0175">Coiled coil</keyword>
<dbReference type="SUPFAM" id="SSF111369">
    <property type="entry name" value="HlyD-like secretion proteins"/>
    <property type="match status" value="1"/>
</dbReference>
<feature type="transmembrane region" description="Helical" evidence="9">
    <location>
        <begin position="33"/>
        <end position="51"/>
    </location>
</feature>
<evidence type="ECO:0000259" key="11">
    <source>
        <dbReference type="Pfam" id="PF25994"/>
    </source>
</evidence>
<organism evidence="13 14">
    <name type="scientific">Undibacterium cyanobacteriorum</name>
    <dbReference type="NCBI Taxonomy" id="3073561"/>
    <lineage>
        <taxon>Bacteria</taxon>
        <taxon>Pseudomonadati</taxon>
        <taxon>Pseudomonadota</taxon>
        <taxon>Betaproteobacteria</taxon>
        <taxon>Burkholderiales</taxon>
        <taxon>Oxalobacteraceae</taxon>
        <taxon>Undibacterium</taxon>
    </lineage>
</organism>
<evidence type="ECO:0000313" key="13">
    <source>
        <dbReference type="EMBL" id="WMW81086.1"/>
    </source>
</evidence>
<dbReference type="EMBL" id="CP133720">
    <property type="protein sequence ID" value="WMW81086.1"/>
    <property type="molecule type" value="Genomic_DNA"/>
</dbReference>
<dbReference type="Pfam" id="PF25994">
    <property type="entry name" value="HH_AprE"/>
    <property type="match status" value="1"/>
</dbReference>
<evidence type="ECO:0000256" key="9">
    <source>
        <dbReference type="RuleBase" id="RU365093"/>
    </source>
</evidence>
<feature type="coiled-coil region" evidence="10">
    <location>
        <begin position="262"/>
        <end position="303"/>
    </location>
</feature>
<dbReference type="Gene3D" id="2.40.50.100">
    <property type="match status" value="1"/>
</dbReference>
<dbReference type="PANTHER" id="PTHR30386:SF17">
    <property type="entry name" value="ALKALINE PROTEASE SECRETION PROTEIN APRE"/>
    <property type="match status" value="1"/>
</dbReference>
<evidence type="ECO:0000256" key="4">
    <source>
        <dbReference type="ARBA" id="ARBA00022475"/>
    </source>
</evidence>
<evidence type="ECO:0000256" key="2">
    <source>
        <dbReference type="ARBA" id="ARBA00009477"/>
    </source>
</evidence>
<feature type="domain" description="AprE-like beta-barrel" evidence="12">
    <location>
        <begin position="338"/>
        <end position="427"/>
    </location>
</feature>
<accession>A0ABY9RM75</accession>
<protein>
    <recommendedName>
        <fullName evidence="9">Membrane fusion protein (MFP) family protein</fullName>
    </recommendedName>
</protein>
<comment type="similarity">
    <text evidence="2 9">Belongs to the membrane fusion protein (MFP) (TC 8.A.1) family.</text>
</comment>
<name>A0ABY9RM75_9BURK</name>
<evidence type="ECO:0000256" key="6">
    <source>
        <dbReference type="ARBA" id="ARBA00022692"/>
    </source>
</evidence>
<feature type="coiled-coil region" evidence="10">
    <location>
        <begin position="181"/>
        <end position="208"/>
    </location>
</feature>
<dbReference type="RefSeq" id="WP_309482576.1">
    <property type="nucleotide sequence ID" value="NZ_CP133720.1"/>
</dbReference>
<evidence type="ECO:0000256" key="3">
    <source>
        <dbReference type="ARBA" id="ARBA00022448"/>
    </source>
</evidence>
<keyword evidence="3 9" id="KW-0813">Transport</keyword>
<proteinExistence type="inferred from homology"/>
<gene>
    <name evidence="13" type="ORF">RF679_02100</name>
</gene>
<dbReference type="Proteomes" id="UP001181355">
    <property type="component" value="Chromosome"/>
</dbReference>
<keyword evidence="8 9" id="KW-0472">Membrane</keyword>
<evidence type="ECO:0000256" key="7">
    <source>
        <dbReference type="ARBA" id="ARBA00022989"/>
    </source>
</evidence>
<sequence length="450" mass="49703">MNLVKQKSNVTDVVAKDTPVVQVMDDPTSYTRLGWILVLIFFVAFLGWGFFAPLDKGVPMSGNVTVATNRKMIQHQVGGTVDEILVKDGEHVKAGQVLLRMNSVASRSAAEIARVQLFTAQAMAARLDAEREGARTINFPKELLAARTDPRVESNIQLQQQLFSARQGALTNELAAVDETIAGLQASLKGMEESMESKKLQQQLLKEQLDGVRDLAKDGYIAKSRLFDVERTYAQINGSISEDIGNMSRISRQIGELKLKKLQRQQEYQKEVRTQLTDAQKEAEALNNRLQALDFELKNVEVKAPVSGTIVGMNVFTKSAVVPSGFKLMELVPDGDPLIVEGMLPVHLVDKVHKGLKVQLIFSAFNANTTPHIPGVVTEVAADRTVDERSGQAFYKVRAEVAPEGLKMISNLNIRPGMPVELFVITGERTMMNYLFKPVLDRANSALSEE</sequence>
<keyword evidence="4 9" id="KW-1003">Cell membrane</keyword>
<evidence type="ECO:0000256" key="8">
    <source>
        <dbReference type="ARBA" id="ARBA00023136"/>
    </source>
</evidence>
<keyword evidence="7 9" id="KW-1133">Transmembrane helix</keyword>
<dbReference type="InterPro" id="IPR050739">
    <property type="entry name" value="MFP"/>
</dbReference>
<dbReference type="PANTHER" id="PTHR30386">
    <property type="entry name" value="MEMBRANE FUSION SUBUNIT OF EMRAB-TOLC MULTIDRUG EFFLUX PUMP"/>
    <property type="match status" value="1"/>
</dbReference>
<comment type="subcellular location">
    <subcellularLocation>
        <location evidence="1 9">Cell inner membrane</location>
        <topology evidence="1 9">Single-pass membrane protein</topology>
    </subcellularLocation>
</comment>
<keyword evidence="14" id="KW-1185">Reference proteome</keyword>
<feature type="domain" description="AprE-like long alpha-helical hairpin" evidence="11">
    <location>
        <begin position="107"/>
        <end position="293"/>
    </location>
</feature>
<evidence type="ECO:0000259" key="12">
    <source>
        <dbReference type="Pfam" id="PF26002"/>
    </source>
</evidence>
<keyword evidence="5 9" id="KW-0997">Cell inner membrane</keyword>
<keyword evidence="6 9" id="KW-0812">Transmembrane</keyword>
<evidence type="ECO:0000256" key="10">
    <source>
        <dbReference type="SAM" id="Coils"/>
    </source>
</evidence>
<evidence type="ECO:0000256" key="5">
    <source>
        <dbReference type="ARBA" id="ARBA00022519"/>
    </source>
</evidence>